<proteinExistence type="predicted"/>
<dbReference type="SUPFAM" id="SSF52113">
    <property type="entry name" value="BRCT domain"/>
    <property type="match status" value="1"/>
</dbReference>
<feature type="domain" description="BRCT" evidence="3">
    <location>
        <begin position="4"/>
        <end position="72"/>
    </location>
</feature>
<dbReference type="SUPFAM" id="SSF48403">
    <property type="entry name" value="Ankyrin repeat"/>
    <property type="match status" value="1"/>
</dbReference>
<dbReference type="InterPro" id="IPR001357">
    <property type="entry name" value="BRCT_dom"/>
</dbReference>
<dbReference type="InterPro" id="IPR036770">
    <property type="entry name" value="Ankyrin_rpt-contain_sf"/>
</dbReference>
<dbReference type="GO" id="GO:0005634">
    <property type="term" value="C:nucleus"/>
    <property type="evidence" value="ECO:0007669"/>
    <property type="project" value="TreeGrafter"/>
</dbReference>
<dbReference type="Gene3D" id="1.25.40.20">
    <property type="entry name" value="Ankyrin repeat-containing domain"/>
    <property type="match status" value="1"/>
</dbReference>
<dbReference type="GeneID" id="106058519"/>
<dbReference type="PANTHER" id="PTHR46677:SF1">
    <property type="entry name" value="SMC5-SMC6 COMPLEX LOCALIZATION FACTOR PROTEIN 1"/>
    <property type="match status" value="1"/>
</dbReference>
<feature type="compositionally biased region" description="Basic residues" evidence="2">
    <location>
        <begin position="461"/>
        <end position="473"/>
    </location>
</feature>
<dbReference type="AlphaFoldDB" id="A0A9W3AHI8"/>
<dbReference type="GO" id="GO:0006974">
    <property type="term" value="P:DNA damage response"/>
    <property type="evidence" value="ECO:0007669"/>
    <property type="project" value="TreeGrafter"/>
</dbReference>
<evidence type="ECO:0000313" key="6">
    <source>
        <dbReference type="RefSeq" id="XP_055886629.1"/>
    </source>
</evidence>
<dbReference type="CDD" id="cd17738">
    <property type="entry name" value="BRCT_TopBP1_rpt7"/>
    <property type="match status" value="1"/>
</dbReference>
<dbReference type="SMART" id="SM00248">
    <property type="entry name" value="ANK"/>
    <property type="match status" value="3"/>
</dbReference>
<dbReference type="PROSITE" id="PS50297">
    <property type="entry name" value="ANK_REP_REGION"/>
    <property type="match status" value="2"/>
</dbReference>
<keyword evidence="4" id="KW-1185">Reference proteome</keyword>
<name>A0A9W3AHI8_BIOGL</name>
<gene>
    <name evidence="5 6" type="primary">LOC106058519</name>
</gene>
<organism evidence="4 6">
    <name type="scientific">Biomphalaria glabrata</name>
    <name type="common">Bloodfluke planorb</name>
    <name type="synonym">Freshwater snail</name>
    <dbReference type="NCBI Taxonomy" id="6526"/>
    <lineage>
        <taxon>Eukaryota</taxon>
        <taxon>Metazoa</taxon>
        <taxon>Spiralia</taxon>
        <taxon>Lophotrochozoa</taxon>
        <taxon>Mollusca</taxon>
        <taxon>Gastropoda</taxon>
        <taxon>Heterobranchia</taxon>
        <taxon>Euthyneura</taxon>
        <taxon>Panpulmonata</taxon>
        <taxon>Hygrophila</taxon>
        <taxon>Lymnaeoidea</taxon>
        <taxon>Planorbidae</taxon>
        <taxon>Biomphalaria</taxon>
    </lineage>
</organism>
<dbReference type="PROSITE" id="PS50088">
    <property type="entry name" value="ANK_REPEAT"/>
    <property type="match status" value="2"/>
</dbReference>
<dbReference type="GO" id="GO:0035861">
    <property type="term" value="C:site of double-strand break"/>
    <property type="evidence" value="ECO:0007669"/>
    <property type="project" value="TreeGrafter"/>
</dbReference>
<reference evidence="5 6" key="1">
    <citation type="submission" date="2025-04" db="UniProtKB">
        <authorList>
            <consortium name="RefSeq"/>
        </authorList>
    </citation>
    <scope>IDENTIFICATION</scope>
</reference>
<feature type="domain" description="BRCT" evidence="3">
    <location>
        <begin position="108"/>
        <end position="190"/>
    </location>
</feature>
<protein>
    <submittedName>
        <fullName evidence="5 6">Uncharacterized protein LOC106058519 isoform X1</fullName>
    </submittedName>
</protein>
<dbReference type="InterPro" id="IPR042479">
    <property type="entry name" value="Slf1"/>
</dbReference>
<feature type="repeat" description="ANK" evidence="1">
    <location>
        <begin position="855"/>
        <end position="888"/>
    </location>
</feature>
<evidence type="ECO:0000256" key="1">
    <source>
        <dbReference type="PROSITE-ProRule" id="PRU00023"/>
    </source>
</evidence>
<dbReference type="GO" id="GO:2000781">
    <property type="term" value="P:positive regulation of double-strand break repair"/>
    <property type="evidence" value="ECO:0007669"/>
    <property type="project" value="InterPro"/>
</dbReference>
<evidence type="ECO:0000259" key="3">
    <source>
        <dbReference type="SMART" id="SM00292"/>
    </source>
</evidence>
<dbReference type="Pfam" id="PF12796">
    <property type="entry name" value="Ank_2"/>
    <property type="match status" value="1"/>
</dbReference>
<dbReference type="InterPro" id="IPR002110">
    <property type="entry name" value="Ankyrin_rpt"/>
</dbReference>
<dbReference type="GO" id="GO:1990166">
    <property type="term" value="P:protein localization to site of double-strand break"/>
    <property type="evidence" value="ECO:0007669"/>
    <property type="project" value="TreeGrafter"/>
</dbReference>
<dbReference type="OrthoDB" id="273147at2759"/>
<dbReference type="SMART" id="SM00292">
    <property type="entry name" value="BRCT"/>
    <property type="match status" value="2"/>
</dbReference>
<dbReference type="Gene3D" id="3.40.50.10190">
    <property type="entry name" value="BRCT domain"/>
    <property type="match status" value="2"/>
</dbReference>
<dbReference type="RefSeq" id="XP_013071427.2">
    <property type="nucleotide sequence ID" value="XM_013215973.2"/>
</dbReference>
<accession>A0A9W3AHI8</accession>
<dbReference type="KEGG" id="bgt:106058519"/>
<dbReference type="PANTHER" id="PTHR46677">
    <property type="entry name" value="SMC5-SMC6 COMPLEX LOCALIZATION FACTOR PROTEIN 1"/>
    <property type="match status" value="1"/>
</dbReference>
<dbReference type="Proteomes" id="UP001165740">
    <property type="component" value="Chromosome 5"/>
</dbReference>
<feature type="repeat" description="ANK" evidence="1">
    <location>
        <begin position="889"/>
        <end position="921"/>
    </location>
</feature>
<dbReference type="RefSeq" id="XP_055886629.1">
    <property type="nucleotide sequence ID" value="XM_056030654.1"/>
</dbReference>
<evidence type="ECO:0000256" key="2">
    <source>
        <dbReference type="SAM" id="MobiDB-lite"/>
    </source>
</evidence>
<sequence>MHPHIILQVSTSKLDELIEKIKFLKGVYTSEVLGATHLICEELNCSELFLEACAKGLWILSIKFVEDSFDLGIWLKEDNYEHSSDSCENLELMVAAKSWRWKISLFQEPPFSGWDVAVDNNMPNGAFLIRLLKQGGAQVFVFKLSPQLDKLANITYIFLDSTNAQVAKDLIDRGFLCLHPNFIIDTVIKDAILDPFDYLICNTINPEVQGTEDSTRNVWNSEMAMVNGKIHLPQIQNARKSVRIETIPRSKQINIQEIVCGNFIPTLINMNQDKKITMDKNVKQLTKSKVSKDGNQDILNGALAEVSNIIAQQSKPLVTQSKQDRNVFESLGPSFYLYGASPSKSVISNTSSPKSQKSLLYFGFDKSKISRFVTNNKLTTLNNTFLHKPATKISVSNDDENVIIISDDDVPVETVNLENKKIQSTKNSSLLNYVAKTEMVSDDDTFTAPSVTSAPTMNKSFSKRKKRIRQKKINMKDSGPLSSPANQHKVKTSLSSKNSKSSLEKCFLTWPLSFSVARIPSSTGMCKTIHSLYGELMNSARELDFPDVALIYAAPSSDHAPQPLLIRELLYLLQSSDLKVACKANTYLQAWLHMHPPTTTKMIKCYKNAFHLYSDKLHFFEIIQSECERRNYVAASWILQYIVTLFEVNWIHCLEQGTKEAVQKSMLVSWLWQSPYVVQHGATTNQLLKLLETCVLISDFKFSMSRAVLSLIAIAAECIRLVNVKWALDNPYFVMDPVISLAGDLTKKLRICFVKTDFETMIALVMCIEPSWFRTLVVSMLLSECYAHFLIEKFQVKYLSWSTIIHHFLNLDPTVSNKPKAVEQQLHDQSHTHNLAKKANTTHNLAKKANKPNAKGESAVHIACKRNNAIKLQELLLIPGVNVNLKDNAGWTPLHEACNRGNLDCVCLLLRHSPLSELDSKTDINASGPGGITPLMDAVINKHKEVSRELLKFGGKVLLLTKSDQGHTALDFADSEEMKTILKSTPDSLASDDTPSSNNKAVFLSYQDCTRYLALLTILLTSYQSCQLYLQQCCFSSLNGASKDTLELQAIGTHIQVFREGLAKLTTSKDYMRLKGSLLCLELLCDSLI</sequence>
<keyword evidence="1" id="KW-0040">ANK repeat</keyword>
<feature type="region of interest" description="Disordered" evidence="2">
    <location>
        <begin position="452"/>
        <end position="496"/>
    </location>
</feature>
<dbReference type="InterPro" id="IPR036420">
    <property type="entry name" value="BRCT_dom_sf"/>
</dbReference>
<evidence type="ECO:0000313" key="4">
    <source>
        <dbReference type="Proteomes" id="UP001165740"/>
    </source>
</evidence>
<evidence type="ECO:0000313" key="5">
    <source>
        <dbReference type="RefSeq" id="XP_013071427.2"/>
    </source>
</evidence>